<dbReference type="EMBL" id="JBHSWV010000390">
    <property type="protein sequence ID" value="MFC6767541.1"/>
    <property type="molecule type" value="Genomic_DNA"/>
</dbReference>
<dbReference type="AlphaFoldDB" id="A0ABD5SUV2"/>
<feature type="non-terminal residue" evidence="1">
    <location>
        <position position="1"/>
    </location>
</feature>
<comment type="caution">
    <text evidence="1">The sequence shown here is derived from an EMBL/GenBank/DDBJ whole genome shotgun (WGS) entry which is preliminary data.</text>
</comment>
<accession>A0ABD5SUV2</accession>
<dbReference type="Proteomes" id="UP001596383">
    <property type="component" value="Unassembled WGS sequence"/>
</dbReference>
<protein>
    <submittedName>
        <fullName evidence="1">IS630 family transposase</fullName>
    </submittedName>
</protein>
<sequence>LDQELGNRLFETLDDLRDAALSALNRIKVPDVFTYLCP</sequence>
<gene>
    <name evidence="1" type="ORF">ACFQE6_21890</name>
</gene>
<proteinExistence type="predicted"/>
<evidence type="ECO:0000313" key="1">
    <source>
        <dbReference type="EMBL" id="MFC6767541.1"/>
    </source>
</evidence>
<name>A0ABD5SUV2_9EURY</name>
<reference evidence="1 2" key="1">
    <citation type="journal article" date="2019" name="Int. J. Syst. Evol. Microbiol.">
        <title>The Global Catalogue of Microorganisms (GCM) 10K type strain sequencing project: providing services to taxonomists for standard genome sequencing and annotation.</title>
        <authorList>
            <consortium name="The Broad Institute Genomics Platform"/>
            <consortium name="The Broad Institute Genome Sequencing Center for Infectious Disease"/>
            <person name="Wu L."/>
            <person name="Ma J."/>
        </authorList>
    </citation>
    <scope>NUCLEOTIDE SEQUENCE [LARGE SCALE GENOMIC DNA]</scope>
    <source>
        <strain evidence="1 2">LMG 29247</strain>
    </source>
</reference>
<keyword evidence="2" id="KW-1185">Reference proteome</keyword>
<evidence type="ECO:0000313" key="2">
    <source>
        <dbReference type="Proteomes" id="UP001596383"/>
    </source>
</evidence>
<organism evidence="1 2">
    <name type="scientific">Natrinema soli</name>
    <dbReference type="NCBI Taxonomy" id="1930624"/>
    <lineage>
        <taxon>Archaea</taxon>
        <taxon>Methanobacteriati</taxon>
        <taxon>Methanobacteriota</taxon>
        <taxon>Stenosarchaea group</taxon>
        <taxon>Halobacteria</taxon>
        <taxon>Halobacteriales</taxon>
        <taxon>Natrialbaceae</taxon>
        <taxon>Natrinema</taxon>
    </lineage>
</organism>